<gene>
    <name evidence="2" type="ORF">FHS42_004623</name>
</gene>
<keyword evidence="1" id="KW-0812">Transmembrane</keyword>
<sequence>MAAVSPGLGTGNAPVVTLLVQFGVVAVTGLLNLRLPRVVG</sequence>
<proteinExistence type="predicted"/>
<name>A0A7W9QE37_9ACTN</name>
<dbReference type="Proteomes" id="UP000588098">
    <property type="component" value="Unassembled WGS sequence"/>
</dbReference>
<keyword evidence="3" id="KW-1185">Reference proteome</keyword>
<accession>A0A7W9QE37</accession>
<feature type="transmembrane region" description="Helical" evidence="1">
    <location>
        <begin position="12"/>
        <end position="33"/>
    </location>
</feature>
<organism evidence="2 3">
    <name type="scientific">Streptomyces zagrosensis</name>
    <dbReference type="NCBI Taxonomy" id="1042984"/>
    <lineage>
        <taxon>Bacteria</taxon>
        <taxon>Bacillati</taxon>
        <taxon>Actinomycetota</taxon>
        <taxon>Actinomycetes</taxon>
        <taxon>Kitasatosporales</taxon>
        <taxon>Streptomycetaceae</taxon>
        <taxon>Streptomyces</taxon>
    </lineage>
</organism>
<protein>
    <submittedName>
        <fullName evidence="2">Uncharacterized protein</fullName>
    </submittedName>
</protein>
<keyword evidence="1" id="KW-1133">Transmembrane helix</keyword>
<dbReference type="AlphaFoldDB" id="A0A7W9QE37"/>
<keyword evidence="1" id="KW-0472">Membrane</keyword>
<dbReference type="RefSeq" id="WP_281392833.1">
    <property type="nucleotide sequence ID" value="NZ_JACHJL010000012.1"/>
</dbReference>
<evidence type="ECO:0000313" key="2">
    <source>
        <dbReference type="EMBL" id="MBB5937542.1"/>
    </source>
</evidence>
<dbReference type="EMBL" id="JACHJL010000012">
    <property type="protein sequence ID" value="MBB5937542.1"/>
    <property type="molecule type" value="Genomic_DNA"/>
</dbReference>
<evidence type="ECO:0000313" key="3">
    <source>
        <dbReference type="Proteomes" id="UP000588098"/>
    </source>
</evidence>
<evidence type="ECO:0000256" key="1">
    <source>
        <dbReference type="SAM" id="Phobius"/>
    </source>
</evidence>
<reference evidence="2 3" key="1">
    <citation type="submission" date="2020-08" db="EMBL/GenBank/DDBJ databases">
        <title>Genomic Encyclopedia of Type Strains, Phase III (KMG-III): the genomes of soil and plant-associated and newly described type strains.</title>
        <authorList>
            <person name="Whitman W."/>
        </authorList>
    </citation>
    <scope>NUCLEOTIDE SEQUENCE [LARGE SCALE GENOMIC DNA]</scope>
    <source>
        <strain evidence="2 3">CECT 8305</strain>
    </source>
</reference>
<comment type="caution">
    <text evidence="2">The sequence shown here is derived from an EMBL/GenBank/DDBJ whole genome shotgun (WGS) entry which is preliminary data.</text>
</comment>